<evidence type="ECO:0000313" key="5">
    <source>
        <dbReference type="EMBL" id="CAA9381682.1"/>
    </source>
</evidence>
<dbReference type="GO" id="GO:0004177">
    <property type="term" value="F:aminopeptidase activity"/>
    <property type="evidence" value="ECO:0007669"/>
    <property type="project" value="UniProtKB-KW"/>
</dbReference>
<dbReference type="InterPro" id="IPR046450">
    <property type="entry name" value="PA_dom_sf"/>
</dbReference>
<feature type="signal peptide" evidence="2">
    <location>
        <begin position="1"/>
        <end position="33"/>
    </location>
</feature>
<keyword evidence="5" id="KW-0449">Lipoprotein</keyword>
<dbReference type="Pfam" id="PF02225">
    <property type="entry name" value="PA"/>
    <property type="match status" value="1"/>
</dbReference>
<dbReference type="InterPro" id="IPR003137">
    <property type="entry name" value="PA_domain"/>
</dbReference>
<feature type="chain" id="PRO_5026894081" evidence="2">
    <location>
        <begin position="34"/>
        <end position="559"/>
    </location>
</feature>
<organism evidence="5">
    <name type="scientific">uncultured Nocardioides sp</name>
    <dbReference type="NCBI Taxonomy" id="198441"/>
    <lineage>
        <taxon>Bacteria</taxon>
        <taxon>Bacillati</taxon>
        <taxon>Actinomycetota</taxon>
        <taxon>Actinomycetes</taxon>
        <taxon>Propionibacteriales</taxon>
        <taxon>Nocardioidaceae</taxon>
        <taxon>Nocardioides</taxon>
        <taxon>environmental samples</taxon>
    </lineage>
</organism>
<sequence length="559" mass="58752">MAPPRLTSRHRATRLAALAAAAALTTALLPGQAATATAPAPAPATASRTDACENRANNTYRKLLGCVSVKGVRQHLRAFQRIADNSTDPVYPGTRAAGTDGYDDSVRYVARQLRAAGYEVTLDPVDITFNFPGVLRQLTPVEAEYETGVFTGSGSATIDGGKVIPVDINLVGDRASTSGCEAADFTGLDFSGTADIALVQRGSCFFGTKAYYAEQAGAEAVIIFNQGNDPTREELFIGDATSVDEPIPGAPGPVTHSIPVVGASFADGVALSQAGSTAYIEVLPAEMRTDYNVIAELPGRNENNVVMAGAHLDSVIEGPGINDNGSGSAALLETAQMMANVKARNTLRFAWWAAEEQGLVGSADYVAGLSEAERDRIALYMNYDMVASPNYIFMVYDADESTFPAPEGVPIPAGSAAIEDVYETYYTRIGEPYDDTQFSGRSDYEAFILAGIPSSGLFTGAEGIKTEEQAAIWGGTAGEQYDPCYHLACDTIANISNEALRVNSNLIAFAMLTFAYSTESVNGVPGRKVPGPRWMPTPAGPQGTFSEEGGGGLHHGAAS</sequence>
<dbReference type="PANTHER" id="PTHR12147:SF26">
    <property type="entry name" value="PEPTIDASE M28 DOMAIN-CONTAINING PROTEIN"/>
    <property type="match status" value="1"/>
</dbReference>
<evidence type="ECO:0000259" key="3">
    <source>
        <dbReference type="Pfam" id="PF02225"/>
    </source>
</evidence>
<dbReference type="InterPro" id="IPR007484">
    <property type="entry name" value="Peptidase_M28"/>
</dbReference>
<keyword evidence="5" id="KW-0645">Protease</keyword>
<dbReference type="CDD" id="cd00538">
    <property type="entry name" value="PA"/>
    <property type="match status" value="1"/>
</dbReference>
<gene>
    <name evidence="5" type="ORF">AVDCRST_MAG60-942</name>
</gene>
<protein>
    <submittedName>
        <fullName evidence="5">Uncharacterized lipoprotein aminopeptidase LpqL</fullName>
    </submittedName>
</protein>
<dbReference type="Gene3D" id="3.50.30.30">
    <property type="match status" value="1"/>
</dbReference>
<dbReference type="EMBL" id="CADCUN010000101">
    <property type="protein sequence ID" value="CAA9381682.1"/>
    <property type="molecule type" value="Genomic_DNA"/>
</dbReference>
<feature type="region of interest" description="Disordered" evidence="1">
    <location>
        <begin position="527"/>
        <end position="559"/>
    </location>
</feature>
<proteinExistence type="predicted"/>
<dbReference type="AlphaFoldDB" id="A0A6J4NFZ5"/>
<keyword evidence="2" id="KW-0732">Signal</keyword>
<dbReference type="Gene3D" id="3.40.630.10">
    <property type="entry name" value="Zn peptidases"/>
    <property type="match status" value="1"/>
</dbReference>
<reference evidence="5" key="1">
    <citation type="submission" date="2020-02" db="EMBL/GenBank/DDBJ databases">
        <authorList>
            <person name="Meier V. D."/>
        </authorList>
    </citation>
    <scope>NUCLEOTIDE SEQUENCE</scope>
    <source>
        <strain evidence="5">AVDCRST_MAG60</strain>
    </source>
</reference>
<dbReference type="GO" id="GO:0006508">
    <property type="term" value="P:proteolysis"/>
    <property type="evidence" value="ECO:0007669"/>
    <property type="project" value="InterPro"/>
</dbReference>
<evidence type="ECO:0000256" key="2">
    <source>
        <dbReference type="SAM" id="SignalP"/>
    </source>
</evidence>
<keyword evidence="5" id="KW-0378">Hydrolase</keyword>
<feature type="compositionally biased region" description="Gly residues" evidence="1">
    <location>
        <begin position="548"/>
        <end position="559"/>
    </location>
</feature>
<dbReference type="PANTHER" id="PTHR12147">
    <property type="entry name" value="METALLOPEPTIDASE M28 FAMILY MEMBER"/>
    <property type="match status" value="1"/>
</dbReference>
<dbReference type="SUPFAM" id="SSF53187">
    <property type="entry name" value="Zn-dependent exopeptidases"/>
    <property type="match status" value="1"/>
</dbReference>
<accession>A0A6J4NFZ5</accession>
<name>A0A6J4NFZ5_9ACTN</name>
<dbReference type="SUPFAM" id="SSF52025">
    <property type="entry name" value="PA domain"/>
    <property type="match status" value="1"/>
</dbReference>
<feature type="domain" description="PA" evidence="3">
    <location>
        <begin position="170"/>
        <end position="271"/>
    </location>
</feature>
<dbReference type="Pfam" id="PF04389">
    <property type="entry name" value="Peptidase_M28"/>
    <property type="match status" value="1"/>
</dbReference>
<feature type="domain" description="Peptidase M28" evidence="4">
    <location>
        <begin position="292"/>
        <end position="508"/>
    </location>
</feature>
<keyword evidence="5" id="KW-0031">Aminopeptidase</keyword>
<evidence type="ECO:0000259" key="4">
    <source>
        <dbReference type="Pfam" id="PF04389"/>
    </source>
</evidence>
<dbReference type="GO" id="GO:0008235">
    <property type="term" value="F:metalloexopeptidase activity"/>
    <property type="evidence" value="ECO:0007669"/>
    <property type="project" value="InterPro"/>
</dbReference>
<dbReference type="InterPro" id="IPR045175">
    <property type="entry name" value="M28_fam"/>
</dbReference>
<evidence type="ECO:0000256" key="1">
    <source>
        <dbReference type="SAM" id="MobiDB-lite"/>
    </source>
</evidence>